<dbReference type="GO" id="GO:0004252">
    <property type="term" value="F:serine-type endopeptidase activity"/>
    <property type="evidence" value="ECO:0007669"/>
    <property type="project" value="InterPro"/>
</dbReference>
<evidence type="ECO:0000313" key="7">
    <source>
        <dbReference type="EMBL" id="TMW64606.1"/>
    </source>
</evidence>
<evidence type="ECO:0000256" key="5">
    <source>
        <dbReference type="SAM" id="SignalP"/>
    </source>
</evidence>
<dbReference type="Pfam" id="PF00089">
    <property type="entry name" value="Trypsin"/>
    <property type="match status" value="1"/>
</dbReference>
<dbReference type="PANTHER" id="PTHR24276">
    <property type="entry name" value="POLYSERASE-RELATED"/>
    <property type="match status" value="1"/>
</dbReference>
<keyword evidence="4" id="KW-0325">Glycoprotein</keyword>
<dbReference type="InterPro" id="IPR050430">
    <property type="entry name" value="Peptidase_S1"/>
</dbReference>
<dbReference type="OrthoDB" id="10066789at2759"/>
<evidence type="ECO:0000256" key="3">
    <source>
        <dbReference type="ARBA" id="ARBA00023157"/>
    </source>
</evidence>
<name>A0A8K1FJ72_PYTOL</name>
<proteinExistence type="predicted"/>
<dbReference type="Gene3D" id="2.40.10.10">
    <property type="entry name" value="Trypsin-like serine proteases"/>
    <property type="match status" value="1"/>
</dbReference>
<dbReference type="PANTHER" id="PTHR24276:SF98">
    <property type="entry name" value="FI18310P1-RELATED"/>
    <property type="match status" value="1"/>
</dbReference>
<dbReference type="GO" id="GO:0006508">
    <property type="term" value="P:proteolysis"/>
    <property type="evidence" value="ECO:0007669"/>
    <property type="project" value="InterPro"/>
</dbReference>
<keyword evidence="2" id="KW-0843">Virulence</keyword>
<dbReference type="SUPFAM" id="SSF50494">
    <property type="entry name" value="Trypsin-like serine proteases"/>
    <property type="match status" value="1"/>
</dbReference>
<dbReference type="InterPro" id="IPR009003">
    <property type="entry name" value="Peptidase_S1_PA"/>
</dbReference>
<dbReference type="Proteomes" id="UP000794436">
    <property type="component" value="Unassembled WGS sequence"/>
</dbReference>
<evidence type="ECO:0000256" key="4">
    <source>
        <dbReference type="ARBA" id="ARBA00023180"/>
    </source>
</evidence>
<keyword evidence="3" id="KW-1015">Disulfide bond</keyword>
<protein>
    <recommendedName>
        <fullName evidence="6">Peptidase S1 domain-containing protein</fullName>
    </recommendedName>
</protein>
<organism evidence="7 8">
    <name type="scientific">Pythium oligandrum</name>
    <name type="common">Mycoparasitic fungus</name>
    <dbReference type="NCBI Taxonomy" id="41045"/>
    <lineage>
        <taxon>Eukaryota</taxon>
        <taxon>Sar</taxon>
        <taxon>Stramenopiles</taxon>
        <taxon>Oomycota</taxon>
        <taxon>Peronosporomycetes</taxon>
        <taxon>Pythiales</taxon>
        <taxon>Pythiaceae</taxon>
        <taxon>Pythium</taxon>
    </lineage>
</organism>
<dbReference type="PROSITE" id="PS50240">
    <property type="entry name" value="TRYPSIN_DOM"/>
    <property type="match status" value="1"/>
</dbReference>
<keyword evidence="1 5" id="KW-0732">Signal</keyword>
<reference evidence="7" key="1">
    <citation type="submission" date="2019-03" db="EMBL/GenBank/DDBJ databases">
        <title>Long read genome sequence of the mycoparasitic Pythium oligandrum ATCC 38472 isolated from sugarbeet rhizosphere.</title>
        <authorList>
            <person name="Gaulin E."/>
        </authorList>
    </citation>
    <scope>NUCLEOTIDE SEQUENCE</scope>
    <source>
        <strain evidence="7">ATCC 38472_TT</strain>
    </source>
</reference>
<feature type="signal peptide" evidence="5">
    <location>
        <begin position="1"/>
        <end position="20"/>
    </location>
</feature>
<evidence type="ECO:0000259" key="6">
    <source>
        <dbReference type="PROSITE" id="PS50240"/>
    </source>
</evidence>
<feature type="chain" id="PRO_5035470550" description="Peptidase S1 domain-containing protein" evidence="5">
    <location>
        <begin position="21"/>
        <end position="480"/>
    </location>
</feature>
<keyword evidence="8" id="KW-1185">Reference proteome</keyword>
<sequence>MPKTLLSLVLATLLSLSVHAAASSTPLVALGSTERPQACVGVQISPLHVLVHSTCATGSGVLTTARVMNLTMPTLNNKSAQATMGPTVAVVNSTIAPLKQPATANVTTSTSSVHVLTLEKPLSSSSPSIVLPLRSPFPNYLDVDRNASLLSVDLGSMQVSWTHQVVYVANSSCEAPVCALPLEVNDRDVVSQRKHWSFLLRHDASRDAYRLLGLGGNPVTDHDGIWGFAWLPQALPNLTTLGVEGVNQVVSVNKEIVGGKQVETTSEYTEYIAGLRSEPDGDTFCAGSLIAPRWVLTTAGCNFSKPSWVAIDTLYTKGKATEPVKVKRQFMHPDYQRGGMGSNFMLLFLERASSRKPIALSRAGDDKINYKGTVFGYGATKYKLKKMNHRLRSTKLQVYDLWSCPVEIRPRLDGTTKCAFGKACYGDYGGPVTNNAWTSDRRLFGVVGTQMTCRAEDDFVIIGFVRGITDWVDEVINNTR</sequence>
<evidence type="ECO:0000313" key="8">
    <source>
        <dbReference type="Proteomes" id="UP000794436"/>
    </source>
</evidence>
<dbReference type="InterPro" id="IPR043504">
    <property type="entry name" value="Peptidase_S1_PA_chymotrypsin"/>
</dbReference>
<feature type="domain" description="Peptidase S1" evidence="6">
    <location>
        <begin position="256"/>
        <end position="477"/>
    </location>
</feature>
<dbReference type="SMART" id="SM00020">
    <property type="entry name" value="Tryp_SPc"/>
    <property type="match status" value="1"/>
</dbReference>
<evidence type="ECO:0000256" key="2">
    <source>
        <dbReference type="ARBA" id="ARBA00023026"/>
    </source>
</evidence>
<dbReference type="EMBL" id="SPLM01000039">
    <property type="protein sequence ID" value="TMW64606.1"/>
    <property type="molecule type" value="Genomic_DNA"/>
</dbReference>
<evidence type="ECO:0000256" key="1">
    <source>
        <dbReference type="ARBA" id="ARBA00022729"/>
    </source>
</evidence>
<gene>
    <name evidence="7" type="ORF">Poli38472_011486</name>
</gene>
<dbReference type="InterPro" id="IPR001254">
    <property type="entry name" value="Trypsin_dom"/>
</dbReference>
<dbReference type="AlphaFoldDB" id="A0A8K1FJ72"/>
<accession>A0A8K1FJ72</accession>
<comment type="caution">
    <text evidence="7">The sequence shown here is derived from an EMBL/GenBank/DDBJ whole genome shotgun (WGS) entry which is preliminary data.</text>
</comment>